<sequence>MAVEGLGRVERLRRLMERQGIEAMVVTKRENCLYLSGFTGTDGLVLVTGDRVYLVTDRRYTEQATVECRGWEVVEAESDYLRVIGELARGLGRVGFESRHLTYDQYLRLRKEIGDRLQPQSGLVEELRKVKDESEIAYIAEAIRIGDWAFENLIANIGPGWAERDIAWEMVRLLRRGGCTKEAFDIIAVSGRRASLPHGQPTDNRIEPGDMLTLDFGGFYSGYAGDTTRTVAIETVSNRLREVYYRVLEAQVAAIETVRAGVACREVDRAARSYLEKYGLGPHFVHSTGHGLGLEVHEEPAVSSKSEEILAENMVVTIEPGVYIPGWGGVRIEDVVIVKETGCEVLTKAEKELLIIQ</sequence>
<keyword evidence="1 3" id="KW-0479">Metal-binding</keyword>
<keyword evidence="2" id="KW-0378">Hydrolase</keyword>
<evidence type="ECO:0000256" key="3">
    <source>
        <dbReference type="RuleBase" id="RU000590"/>
    </source>
</evidence>
<dbReference type="Gene3D" id="3.40.350.10">
    <property type="entry name" value="Creatinase/prolidase N-terminal domain"/>
    <property type="match status" value="1"/>
</dbReference>
<dbReference type="GO" id="GO:0016787">
    <property type="term" value="F:hydrolase activity"/>
    <property type="evidence" value="ECO:0007669"/>
    <property type="project" value="UniProtKB-KW"/>
</dbReference>
<dbReference type="GO" id="GO:0046872">
    <property type="term" value="F:metal ion binding"/>
    <property type="evidence" value="ECO:0007669"/>
    <property type="project" value="UniProtKB-KW"/>
</dbReference>
<dbReference type="InterPro" id="IPR000587">
    <property type="entry name" value="Creatinase_N"/>
</dbReference>
<evidence type="ECO:0000256" key="2">
    <source>
        <dbReference type="ARBA" id="ARBA00022801"/>
    </source>
</evidence>
<feature type="domain" description="Peptidase M24" evidence="4">
    <location>
        <begin position="138"/>
        <end position="340"/>
    </location>
</feature>
<dbReference type="Pfam" id="PF00557">
    <property type="entry name" value="Peptidase_M24"/>
    <property type="match status" value="1"/>
</dbReference>
<dbReference type="AlphaFoldDB" id="D7CKF8"/>
<protein>
    <submittedName>
        <fullName evidence="6">Peptidase M24</fullName>
    </submittedName>
</protein>
<dbReference type="InterPro" id="IPR029149">
    <property type="entry name" value="Creatin/AminoP/Spt16_N"/>
</dbReference>
<dbReference type="InterPro" id="IPR050659">
    <property type="entry name" value="Peptidase_M24B"/>
</dbReference>
<dbReference type="InterPro" id="IPR000994">
    <property type="entry name" value="Pept_M24"/>
</dbReference>
<dbReference type="InterPro" id="IPR001131">
    <property type="entry name" value="Peptidase_M24B_aminopep-P_CS"/>
</dbReference>
<dbReference type="HOGENOM" id="CLU_017266_4_2_9"/>
<organism evidence="6 7">
    <name type="scientific">Syntrophothermus lipocalidus (strain DSM 12680 / TGB-C1)</name>
    <dbReference type="NCBI Taxonomy" id="643648"/>
    <lineage>
        <taxon>Bacteria</taxon>
        <taxon>Bacillati</taxon>
        <taxon>Bacillota</taxon>
        <taxon>Clostridia</taxon>
        <taxon>Eubacteriales</taxon>
        <taxon>Syntrophomonadaceae</taxon>
        <taxon>Syntrophothermus</taxon>
    </lineage>
</organism>
<dbReference type="CDD" id="cd01092">
    <property type="entry name" value="APP-like"/>
    <property type="match status" value="1"/>
</dbReference>
<dbReference type="PANTHER" id="PTHR46112:SF3">
    <property type="entry name" value="AMINOPEPTIDASE YPDF"/>
    <property type="match status" value="1"/>
</dbReference>
<evidence type="ECO:0000313" key="7">
    <source>
        <dbReference type="Proteomes" id="UP000000378"/>
    </source>
</evidence>
<name>D7CKF8_SYNLT</name>
<dbReference type="Gene3D" id="3.90.230.10">
    <property type="entry name" value="Creatinase/methionine aminopeptidase superfamily"/>
    <property type="match status" value="1"/>
</dbReference>
<dbReference type="Pfam" id="PF01321">
    <property type="entry name" value="Creatinase_N"/>
    <property type="match status" value="1"/>
</dbReference>
<keyword evidence="7" id="KW-1185">Reference proteome</keyword>
<reference evidence="6 7" key="2">
    <citation type="journal article" date="2010" name="Stand. Genomic Sci.">
        <title>Complete genome sequence of Syntrophothermus lipocalidus type strain (TGB-C1).</title>
        <authorList>
            <person name="Djao O.D."/>
            <person name="Zhang X."/>
            <person name="Lucas S."/>
            <person name="Lapidus A."/>
            <person name="Del Rio T.G."/>
            <person name="Nolan M."/>
            <person name="Tice H."/>
            <person name="Cheng J.F."/>
            <person name="Han C."/>
            <person name="Tapia R."/>
            <person name="Goodwin L."/>
            <person name="Pitluck S."/>
            <person name="Liolios K."/>
            <person name="Ivanova N."/>
            <person name="Mavromatis K."/>
            <person name="Mikhailova N."/>
            <person name="Ovchinnikova G."/>
            <person name="Pati A."/>
            <person name="Brambilla E."/>
            <person name="Chen A."/>
            <person name="Palaniappan K."/>
            <person name="Land M."/>
            <person name="Hauser L."/>
            <person name="Chang Y.J."/>
            <person name="Jeffries C.D."/>
            <person name="Rohde M."/>
            <person name="Sikorski J."/>
            <person name="Spring S."/>
            <person name="Goker M."/>
            <person name="Detter J.C."/>
            <person name="Woyke T."/>
            <person name="Bristow J."/>
            <person name="Eisen J.A."/>
            <person name="Markowitz V."/>
            <person name="Hugenholtz P."/>
            <person name="Kyrpides N.C."/>
            <person name="Klenk H.P."/>
        </authorList>
    </citation>
    <scope>NUCLEOTIDE SEQUENCE [LARGE SCALE GENOMIC DNA]</scope>
    <source>
        <strain evidence="7">DSM 12680 / TGB-C1</strain>
    </source>
</reference>
<comment type="similarity">
    <text evidence="3">Belongs to the peptidase M24B family.</text>
</comment>
<dbReference type="PROSITE" id="PS00491">
    <property type="entry name" value="PROLINE_PEPTIDASE"/>
    <property type="match status" value="1"/>
</dbReference>
<evidence type="ECO:0000256" key="1">
    <source>
        <dbReference type="ARBA" id="ARBA00022723"/>
    </source>
</evidence>
<dbReference type="RefSeq" id="WP_013174595.1">
    <property type="nucleotide sequence ID" value="NC_014220.1"/>
</dbReference>
<evidence type="ECO:0000313" key="6">
    <source>
        <dbReference type="EMBL" id="ADI01193.1"/>
    </source>
</evidence>
<reference evidence="7" key="1">
    <citation type="journal article" date="2010" name="Stand. Genomic Sci.">
        <title>Complete genome sequence of Syntrophothermus lipocalidus type strain (TGB-C1T).</title>
        <authorList>
            <consortium name="US DOE Joint Genome Institute (JGI-PGF)"/>
            <person name="Djao O."/>
            <person name="Zhang X."/>
            <person name="Lucas S."/>
            <person name="Lapidus A."/>
            <person name="Glavina Del Rio T."/>
            <person name="Nolan M."/>
            <person name="Tice H."/>
            <person name="Cheng J."/>
            <person name="Han C."/>
            <person name="Tapia R."/>
            <person name="Goodwin L."/>
            <person name="Pitluck S."/>
            <person name="Liolios K."/>
            <person name="Ivanova N."/>
            <person name="Mavromatis K."/>
            <person name="Mikhailova N."/>
            <person name="Ovchinnikova G."/>
            <person name="Pati A."/>
            <person name="Brambilla E."/>
            <person name="Chen A."/>
            <person name="Palaniappan K."/>
            <person name="Land M."/>
            <person name="Hauser L."/>
            <person name="Chang Y."/>
            <person name="Jeffries C."/>
            <person name="Rohde M."/>
            <person name="Sikorski J."/>
            <person name="Spring S."/>
            <person name="Goker M."/>
            <person name="Detter J."/>
            <person name="Woyke T."/>
            <person name="Bristow J."/>
            <person name="Eisen J."/>
            <person name="Markowitz V."/>
            <person name="Hugenholtz P."/>
            <person name="Kyrpides N."/>
            <person name="Klenk H."/>
        </authorList>
    </citation>
    <scope>NUCLEOTIDE SEQUENCE [LARGE SCALE GENOMIC DNA]</scope>
    <source>
        <strain evidence="7">DSM 12680 / TGB-C1</strain>
    </source>
</reference>
<dbReference type="STRING" id="643648.Slip_0409"/>
<dbReference type="Proteomes" id="UP000000378">
    <property type="component" value="Chromosome"/>
</dbReference>
<proteinExistence type="inferred from homology"/>
<dbReference type="SUPFAM" id="SSF53092">
    <property type="entry name" value="Creatinase/prolidase N-terminal domain"/>
    <property type="match status" value="1"/>
</dbReference>
<dbReference type="EMBL" id="CP002048">
    <property type="protein sequence ID" value="ADI01193.1"/>
    <property type="molecule type" value="Genomic_DNA"/>
</dbReference>
<evidence type="ECO:0000259" key="5">
    <source>
        <dbReference type="Pfam" id="PF01321"/>
    </source>
</evidence>
<dbReference type="KEGG" id="slp:Slip_0409"/>
<dbReference type="PANTHER" id="PTHR46112">
    <property type="entry name" value="AMINOPEPTIDASE"/>
    <property type="match status" value="1"/>
</dbReference>
<feature type="domain" description="Creatinase N-terminal" evidence="5">
    <location>
        <begin position="8"/>
        <end position="130"/>
    </location>
</feature>
<dbReference type="InterPro" id="IPR036005">
    <property type="entry name" value="Creatinase/aminopeptidase-like"/>
</dbReference>
<evidence type="ECO:0000259" key="4">
    <source>
        <dbReference type="Pfam" id="PF00557"/>
    </source>
</evidence>
<dbReference type="SUPFAM" id="SSF55920">
    <property type="entry name" value="Creatinase/aminopeptidase"/>
    <property type="match status" value="1"/>
</dbReference>
<accession>D7CKF8</accession>
<dbReference type="eggNOG" id="COG0006">
    <property type="taxonomic scope" value="Bacteria"/>
</dbReference>
<gene>
    <name evidence="6" type="ordered locus">Slip_0409</name>
</gene>